<dbReference type="PROSITE" id="PS51192">
    <property type="entry name" value="HELICASE_ATP_BIND_1"/>
    <property type="match status" value="1"/>
</dbReference>
<name>A0A6C0AC13_9ZZZZ</name>
<reference evidence="2" key="1">
    <citation type="journal article" date="2020" name="Nature">
        <title>Giant virus diversity and host interactions through global metagenomics.</title>
        <authorList>
            <person name="Schulz F."/>
            <person name="Roux S."/>
            <person name="Paez-Espino D."/>
            <person name="Jungbluth S."/>
            <person name="Walsh D.A."/>
            <person name="Denef V.J."/>
            <person name="McMahon K.D."/>
            <person name="Konstantinidis K.T."/>
            <person name="Eloe-Fadrosh E.A."/>
            <person name="Kyrpides N.C."/>
            <person name="Woyke T."/>
        </authorList>
    </citation>
    <scope>NUCLEOTIDE SEQUENCE</scope>
    <source>
        <strain evidence="2">GVMAG-S-1004661-13</strain>
    </source>
</reference>
<accession>A0A6C0AC13</accession>
<dbReference type="InterPro" id="IPR014001">
    <property type="entry name" value="Helicase_ATP-bd"/>
</dbReference>
<dbReference type="AlphaFoldDB" id="A0A6C0AC13"/>
<evidence type="ECO:0000313" key="2">
    <source>
        <dbReference type="EMBL" id="QHS77256.1"/>
    </source>
</evidence>
<sequence>MDLLIEKVKNDTKPSYRARLNDNGSLYNNLANIGCDKGMIVYVKRKGDYKGFSIKMLEKVKPLITDIKIVNALIKLKEENIQGAISVLNIKDKVRSHGIIYLYKFINYWLNKNNIIPTKEIIMEINKDKNSLDEDSKKFIDKKRYDEITEPFEIFSIGSSRKGNSVVPESWIGKIYNNAKEFHDEFNGLEWRKALPEARFCAIYSMSVKEKNSIDTKINNKNKIYDIVFHLDFNKSSFVEKSSEISKNKYYIKHTFDKNANVKEVLFCIDKKIIDINPNLNNLKKTSIGILSSILQKSIRRGREASNTMNICFNKIIKAKPYNLPDLQFTKVSGLRQLLWRLYISIVEDSNLYYPKSTKIMSMEDIVITALLCHIYPDLRLSHEYLTKIKDTCFAVLFDDKDIYNWRKGKDINIQFQNYNDSVKNSLALSNLLMPMMSNDEKLINKAFYRIKDIDIKKLDFIKDKFKYSKKTVEEDTLLSSYDMHPIPKLILYVQSVVNQKLSTKQICSKIWEESSRLNVRIKQDNDLIKNKTNFCNLLRSIQKNILDKDTNLNNKFRDLIKKNKENLLKKDIYDKNTNNEDRMAFLILFGKKDRISYKNKIYEIGIFGDEKNCCRIKKKDKWVIDKNIEEVFLKDYSRKVAVPVPPNGYKWVFNKTTVDLKYKNNNFLVDDIKIKPFGSGLIKKKQDIILIENKQEKNPYQEILDNCCKENYEKDFNYLLQLIEFHKERFKNNDFRVFDLKFNNTKVWKDVFIKIKYDNIATIGPVDRNGKKLENSINYYYEGIIWRYFIVLSVLFPRTIKIRSGLKFEIDKNSNEYNYLENVLIKLSIRTDSSKLNKQLIIKTKLWDHQQKTVDTMIEGFTKLDKRGYGDASHVGAGKTLSALSVGVNLINNAKLSKGVLVLLPTLKLYKTWFDEIEKHTKYIDLIYQESDGSLIRKLDKNKDVKIMEKDVKRNSFIISTLGRMRDHPLSISWTLVIIDECLSVQNRDALQTAEAWRQITVSEFGVVMMSATFFRSRFDKMFYMLKMLDSGLPETKEYLDCILNEHMICYISENSRKWLTNVTRYDLPKELRKEYDDVIKLTISSEKMYIYLIKIVHKNNFVKSFETKLREFDKTKNIKCLIYAKSKEEADKIAKLKDVGRYPDITQKHTVLSYNEGTYGLNDLIKFNTILSRVPEPDKLPQMKGRLDRPGQKEKVLKLEYILTKDTIEEAMFLRLDIANRFFKNHIVPLAEFYDIAVGRKAYLNKKE</sequence>
<dbReference type="SUPFAM" id="SSF52540">
    <property type="entry name" value="P-loop containing nucleoside triphosphate hydrolases"/>
    <property type="match status" value="2"/>
</dbReference>
<dbReference type="SMART" id="SM00487">
    <property type="entry name" value="DEXDc"/>
    <property type="match status" value="1"/>
</dbReference>
<protein>
    <recommendedName>
        <fullName evidence="1">Helicase ATP-binding domain-containing protein</fullName>
    </recommendedName>
</protein>
<dbReference type="GO" id="GO:0003676">
    <property type="term" value="F:nucleic acid binding"/>
    <property type="evidence" value="ECO:0007669"/>
    <property type="project" value="InterPro"/>
</dbReference>
<dbReference type="GO" id="GO:0005524">
    <property type="term" value="F:ATP binding"/>
    <property type="evidence" value="ECO:0007669"/>
    <property type="project" value="InterPro"/>
</dbReference>
<proteinExistence type="predicted"/>
<dbReference type="EMBL" id="MN740544">
    <property type="protein sequence ID" value="QHS77256.1"/>
    <property type="molecule type" value="Genomic_DNA"/>
</dbReference>
<organism evidence="2">
    <name type="scientific">viral metagenome</name>
    <dbReference type="NCBI Taxonomy" id="1070528"/>
    <lineage>
        <taxon>unclassified sequences</taxon>
        <taxon>metagenomes</taxon>
        <taxon>organismal metagenomes</taxon>
    </lineage>
</organism>
<dbReference type="Gene3D" id="3.40.50.300">
    <property type="entry name" value="P-loop containing nucleotide triphosphate hydrolases"/>
    <property type="match status" value="1"/>
</dbReference>
<evidence type="ECO:0000259" key="1">
    <source>
        <dbReference type="PROSITE" id="PS51192"/>
    </source>
</evidence>
<dbReference type="Pfam" id="PF00270">
    <property type="entry name" value="DEAD"/>
    <property type="match status" value="1"/>
</dbReference>
<dbReference type="InterPro" id="IPR011545">
    <property type="entry name" value="DEAD/DEAH_box_helicase_dom"/>
</dbReference>
<dbReference type="InterPro" id="IPR027417">
    <property type="entry name" value="P-loop_NTPase"/>
</dbReference>
<feature type="domain" description="Helicase ATP-binding" evidence="1">
    <location>
        <begin position="861"/>
        <end position="1033"/>
    </location>
</feature>